<reference evidence="1 2" key="1">
    <citation type="submission" date="2019-04" db="EMBL/GenBank/DDBJ databases">
        <title>Chromosome genome assembly for Takifugu flavidus.</title>
        <authorList>
            <person name="Xiao S."/>
        </authorList>
    </citation>
    <scope>NUCLEOTIDE SEQUENCE [LARGE SCALE GENOMIC DNA]</scope>
    <source>
        <strain evidence="1">HTHZ2018</strain>
        <tissue evidence="1">Muscle</tissue>
    </source>
</reference>
<proteinExistence type="predicted"/>
<accession>A0A5C6PDQ7</accession>
<protein>
    <recommendedName>
        <fullName evidence="3">SGNH hydrolase-type esterase domain-containing protein</fullName>
    </recommendedName>
</protein>
<dbReference type="PANTHER" id="PTHR45913">
    <property type="entry name" value="EPM2A-INTERACTING PROTEIN 1"/>
    <property type="match status" value="1"/>
</dbReference>
<dbReference type="AlphaFoldDB" id="A0A5C6PDQ7"/>
<sequence>MASSLAVDESSDIRGDSSLNVTEEFLALRPVHGTTTGQDLYEEVSRCGNEMELPREKLVGWTTDGAAAMCGHRSGLVAKIREKMQEENVVRHVAVHDGRTFCHPGAPRVAEVTSSALQLSAQHPSASTLVLEAGINDLKFQQSEVLKQDFISLVDRLLDTGKRLIISGPLPPPRYGDVITSRPCG</sequence>
<dbReference type="EMBL" id="RHFK02000003">
    <property type="protein sequence ID" value="TWW77904.1"/>
    <property type="molecule type" value="Genomic_DNA"/>
</dbReference>
<dbReference type="Proteomes" id="UP000324091">
    <property type="component" value="Chromosome 11"/>
</dbReference>
<evidence type="ECO:0000313" key="2">
    <source>
        <dbReference type="Proteomes" id="UP000324091"/>
    </source>
</evidence>
<evidence type="ECO:0008006" key="3">
    <source>
        <dbReference type="Google" id="ProtNLM"/>
    </source>
</evidence>
<dbReference type="PANTHER" id="PTHR45913:SF11">
    <property type="entry name" value="EPM2A-INTERACTING PROTEIN 1"/>
    <property type="match status" value="1"/>
</dbReference>
<organism evidence="1 2">
    <name type="scientific">Takifugu flavidus</name>
    <name type="common">sansaifugu</name>
    <dbReference type="NCBI Taxonomy" id="433684"/>
    <lineage>
        <taxon>Eukaryota</taxon>
        <taxon>Metazoa</taxon>
        <taxon>Chordata</taxon>
        <taxon>Craniata</taxon>
        <taxon>Vertebrata</taxon>
        <taxon>Euteleostomi</taxon>
        <taxon>Actinopterygii</taxon>
        <taxon>Neopterygii</taxon>
        <taxon>Teleostei</taxon>
        <taxon>Neoteleostei</taxon>
        <taxon>Acanthomorphata</taxon>
        <taxon>Eupercaria</taxon>
        <taxon>Tetraodontiformes</taxon>
        <taxon>Tetradontoidea</taxon>
        <taxon>Tetraodontidae</taxon>
        <taxon>Takifugu</taxon>
    </lineage>
</organism>
<dbReference type="SUPFAM" id="SSF52266">
    <property type="entry name" value="SGNH hydrolase"/>
    <property type="match status" value="1"/>
</dbReference>
<keyword evidence="2" id="KW-1185">Reference proteome</keyword>
<comment type="caution">
    <text evidence="1">The sequence shown here is derived from an EMBL/GenBank/DDBJ whole genome shotgun (WGS) entry which is preliminary data.</text>
</comment>
<dbReference type="Gene3D" id="3.40.50.12700">
    <property type="match status" value="1"/>
</dbReference>
<gene>
    <name evidence="1" type="ORF">D4764_11G0000250</name>
</gene>
<evidence type="ECO:0000313" key="1">
    <source>
        <dbReference type="EMBL" id="TWW77904.1"/>
    </source>
</evidence>
<name>A0A5C6PDQ7_9TELE</name>